<organism evidence="1 2">
    <name type="scientific">Saccharopolyspora gloriosae</name>
    <dbReference type="NCBI Taxonomy" id="455344"/>
    <lineage>
        <taxon>Bacteria</taxon>
        <taxon>Bacillati</taxon>
        <taxon>Actinomycetota</taxon>
        <taxon>Actinomycetes</taxon>
        <taxon>Pseudonocardiales</taxon>
        <taxon>Pseudonocardiaceae</taxon>
        <taxon>Saccharopolyspora</taxon>
    </lineage>
</organism>
<comment type="caution">
    <text evidence="1">The sequence shown here is derived from an EMBL/GenBank/DDBJ whole genome shotgun (WGS) entry which is preliminary data.</text>
</comment>
<dbReference type="Proteomes" id="UP000580474">
    <property type="component" value="Unassembled WGS sequence"/>
</dbReference>
<keyword evidence="2" id="KW-1185">Reference proteome</keyword>
<name>A0A840NFB8_9PSEU</name>
<evidence type="ECO:0000313" key="1">
    <source>
        <dbReference type="EMBL" id="MBB5070294.1"/>
    </source>
</evidence>
<dbReference type="AlphaFoldDB" id="A0A840NFB8"/>
<dbReference type="EMBL" id="JACHIV010000001">
    <property type="protein sequence ID" value="MBB5070294.1"/>
    <property type="molecule type" value="Genomic_DNA"/>
</dbReference>
<gene>
    <name evidence="1" type="ORF">BJ969_003382</name>
</gene>
<reference evidence="1 2" key="1">
    <citation type="submission" date="2020-08" db="EMBL/GenBank/DDBJ databases">
        <title>Sequencing the genomes of 1000 actinobacteria strains.</title>
        <authorList>
            <person name="Klenk H.-P."/>
        </authorList>
    </citation>
    <scope>NUCLEOTIDE SEQUENCE [LARGE SCALE GENOMIC DNA]</scope>
    <source>
        <strain evidence="1 2">DSM 45582</strain>
    </source>
</reference>
<sequence length="39" mass="3888">MTGNRIVTTAGVLALLGVVSVVLPPAAAPQREPSVDSTV</sequence>
<protein>
    <submittedName>
        <fullName evidence="1">Uncharacterized protein</fullName>
    </submittedName>
</protein>
<evidence type="ECO:0000313" key="2">
    <source>
        <dbReference type="Proteomes" id="UP000580474"/>
    </source>
</evidence>
<accession>A0A840NFB8</accession>
<proteinExistence type="predicted"/>